<evidence type="ECO:0000313" key="3">
    <source>
        <dbReference type="EMBL" id="MED5052660.1"/>
    </source>
</evidence>
<keyword evidence="1" id="KW-0238">DNA-binding</keyword>
<dbReference type="PANTHER" id="PTHR46558">
    <property type="entry name" value="TRACRIPTIONAL REGULATORY PROTEIN-RELATED-RELATED"/>
    <property type="match status" value="1"/>
</dbReference>
<evidence type="ECO:0000259" key="2">
    <source>
        <dbReference type="PROSITE" id="PS50943"/>
    </source>
</evidence>
<dbReference type="PANTHER" id="PTHR46558:SF4">
    <property type="entry name" value="DNA-BIDING PHAGE PROTEIN"/>
    <property type="match status" value="1"/>
</dbReference>
<evidence type="ECO:0000313" key="4">
    <source>
        <dbReference type="Proteomes" id="UP001339962"/>
    </source>
</evidence>
<dbReference type="EMBL" id="JARTLI010000029">
    <property type="protein sequence ID" value="MED5052660.1"/>
    <property type="molecule type" value="Genomic_DNA"/>
</dbReference>
<dbReference type="SUPFAM" id="SSF47413">
    <property type="entry name" value="lambda repressor-like DNA-binding domains"/>
    <property type="match status" value="1"/>
</dbReference>
<dbReference type="CDD" id="cd00093">
    <property type="entry name" value="HTH_XRE"/>
    <property type="match status" value="1"/>
</dbReference>
<evidence type="ECO:0000256" key="1">
    <source>
        <dbReference type="ARBA" id="ARBA00023125"/>
    </source>
</evidence>
<dbReference type="Gene3D" id="1.10.260.40">
    <property type="entry name" value="lambda repressor-like DNA-binding domains"/>
    <property type="match status" value="1"/>
</dbReference>
<protein>
    <submittedName>
        <fullName evidence="3">Helix-turn-helix transcriptional regulator</fullName>
    </submittedName>
</protein>
<dbReference type="AlphaFoldDB" id="A0ABD5IY37"/>
<proteinExistence type="predicted"/>
<dbReference type="InterPro" id="IPR010982">
    <property type="entry name" value="Lambda_DNA-bd_dom_sf"/>
</dbReference>
<dbReference type="Pfam" id="PF01381">
    <property type="entry name" value="HTH_3"/>
    <property type="match status" value="1"/>
</dbReference>
<dbReference type="RefSeq" id="WP_240371724.1">
    <property type="nucleotide sequence ID" value="NZ_JAHSSG010000013.1"/>
</dbReference>
<gene>
    <name evidence="3" type="ORF">P9850_12630</name>
</gene>
<reference evidence="3 4" key="1">
    <citation type="submission" date="2023-03" db="EMBL/GenBank/DDBJ databases">
        <title>Bacillus Genome Sequencing.</title>
        <authorList>
            <person name="Dunlap C."/>
        </authorList>
    </citation>
    <scope>NUCLEOTIDE SEQUENCE [LARGE SCALE GENOMIC DNA]</scope>
    <source>
        <strain evidence="3 4">NRS-38</strain>
    </source>
</reference>
<dbReference type="SMART" id="SM00530">
    <property type="entry name" value="HTH_XRE"/>
    <property type="match status" value="1"/>
</dbReference>
<name>A0ABD5IY37_9BACL</name>
<organism evidence="3 4">
    <name type="scientific">Anoxybacteroides rupiense</name>
    <dbReference type="NCBI Taxonomy" id="311460"/>
    <lineage>
        <taxon>Bacteria</taxon>
        <taxon>Bacillati</taxon>
        <taxon>Bacillota</taxon>
        <taxon>Bacilli</taxon>
        <taxon>Bacillales</taxon>
        <taxon>Anoxybacillaceae</taxon>
        <taxon>Anoxybacteroides</taxon>
    </lineage>
</organism>
<comment type="caution">
    <text evidence="3">The sequence shown here is derived from an EMBL/GenBank/DDBJ whole genome shotgun (WGS) entry which is preliminary data.</text>
</comment>
<accession>A0ABD5IY37</accession>
<dbReference type="InterPro" id="IPR001387">
    <property type="entry name" value="Cro/C1-type_HTH"/>
</dbReference>
<sequence length="93" mass="10441">MNVANVNKVNKKVRSTFKSLRRKKGTQRKVANDLGVTETTIRNIENGHSDPGVDLVFACAIYFDVPVEQLWPDLMERASKRVFNSSTSSTITL</sequence>
<dbReference type="Proteomes" id="UP001339962">
    <property type="component" value="Unassembled WGS sequence"/>
</dbReference>
<dbReference type="GO" id="GO:0003677">
    <property type="term" value="F:DNA binding"/>
    <property type="evidence" value="ECO:0007669"/>
    <property type="project" value="UniProtKB-KW"/>
</dbReference>
<dbReference type="PROSITE" id="PS50943">
    <property type="entry name" value="HTH_CROC1"/>
    <property type="match status" value="1"/>
</dbReference>
<feature type="domain" description="HTH cro/C1-type" evidence="2">
    <location>
        <begin position="17"/>
        <end position="70"/>
    </location>
</feature>